<protein>
    <recommendedName>
        <fullName evidence="15">Phospholipid/glycerol acyltransferase domain-containing protein</fullName>
    </recommendedName>
</protein>
<evidence type="ECO:0000256" key="7">
    <source>
        <dbReference type="ARBA" id="ARBA00022989"/>
    </source>
</evidence>
<evidence type="ECO:0000259" key="15">
    <source>
        <dbReference type="SMART" id="SM00563"/>
    </source>
</evidence>
<comment type="pathway">
    <text evidence="2">Lipid metabolism.</text>
</comment>
<feature type="domain" description="Phospholipid/glycerol acyltransferase" evidence="15">
    <location>
        <begin position="205"/>
        <end position="319"/>
    </location>
</feature>
<dbReference type="GO" id="GO:0004366">
    <property type="term" value="F:glycerol-3-phosphate O-acyltransferase activity"/>
    <property type="evidence" value="ECO:0007669"/>
    <property type="project" value="TreeGrafter"/>
</dbReference>
<dbReference type="Pfam" id="PF01553">
    <property type="entry name" value="Acyltransferase"/>
    <property type="match status" value="1"/>
</dbReference>
<sequence>WQSPMFSTLYSIYYYSFFFVYSSTILLVLCRSGWGPIPRWFLSILDVINGRKEEEEGPILFEKKSLISSVIENGKEKEGEKLFAVSLSLAGNGIASIIRDDMMLGMVHPPSTLDLLTSKSRHLSTQILHYIGLLFRLGFLFPLRVLFMASGLLFAIGSSFIVLLYPGVTRETLLYFTITFGRLFNVTIGLVPQVHNKKHRPKYSGIAVANHLTANDIMTIYCECDEIGYTITGQKHGGFIYPLELLGDKLSPTLWLDRSCYKDRAAFQKLVLDYASQPSTYPVLMFPEGFCSNNQTVLQFRKGVFGGDVPFYPIALKQQTRFGDSFWLENTYLPYLLRCMISWALVVRITYLPQMRREENESSEDFAKRVQNAIANYLERPASPYDGSMKRPADRLLYSQKLKSSIARVFDAQIDSSE</sequence>
<evidence type="ECO:0000256" key="11">
    <source>
        <dbReference type="ARBA" id="ARBA00023264"/>
    </source>
</evidence>
<comment type="caution">
    <text evidence="16">The sequence shown here is derived from an EMBL/GenBank/DDBJ whole genome shotgun (WGS) entry which is preliminary data.</text>
</comment>
<dbReference type="GO" id="GO:0005783">
    <property type="term" value="C:endoplasmic reticulum"/>
    <property type="evidence" value="ECO:0007669"/>
    <property type="project" value="TreeGrafter"/>
</dbReference>
<keyword evidence="10" id="KW-0594">Phospholipid biosynthesis</keyword>
<dbReference type="SUPFAM" id="SSF69593">
    <property type="entry name" value="Glycerol-3-phosphate (1)-acyltransferase"/>
    <property type="match status" value="1"/>
</dbReference>
<keyword evidence="17" id="KW-1185">Reference proteome</keyword>
<evidence type="ECO:0000256" key="13">
    <source>
        <dbReference type="ARBA" id="ARBA00025707"/>
    </source>
</evidence>
<evidence type="ECO:0000313" key="17">
    <source>
        <dbReference type="Proteomes" id="UP001328107"/>
    </source>
</evidence>
<keyword evidence="6 14" id="KW-0812">Transmembrane</keyword>
<dbReference type="SMART" id="SM00563">
    <property type="entry name" value="PlsC"/>
    <property type="match status" value="1"/>
</dbReference>
<accession>A0AAN5CQ70</accession>
<keyword evidence="12" id="KW-0012">Acyltransferase</keyword>
<evidence type="ECO:0000256" key="8">
    <source>
        <dbReference type="ARBA" id="ARBA00023098"/>
    </source>
</evidence>
<feature type="transmembrane region" description="Helical" evidence="14">
    <location>
        <begin position="145"/>
        <end position="167"/>
    </location>
</feature>
<name>A0AAN5CQ70_9BILA</name>
<evidence type="ECO:0000256" key="4">
    <source>
        <dbReference type="ARBA" id="ARBA00022516"/>
    </source>
</evidence>
<evidence type="ECO:0000256" key="1">
    <source>
        <dbReference type="ARBA" id="ARBA00004370"/>
    </source>
</evidence>
<comment type="similarity">
    <text evidence="3">Belongs to the 1-acyl-sn-glycerol-3-phosphate acyltransferase family.</text>
</comment>
<dbReference type="GO" id="GO:0008654">
    <property type="term" value="P:phospholipid biosynthetic process"/>
    <property type="evidence" value="ECO:0007669"/>
    <property type="project" value="UniProtKB-KW"/>
</dbReference>
<feature type="non-terminal residue" evidence="16">
    <location>
        <position position="1"/>
    </location>
</feature>
<evidence type="ECO:0000256" key="12">
    <source>
        <dbReference type="ARBA" id="ARBA00023315"/>
    </source>
</evidence>
<dbReference type="InterPro" id="IPR002123">
    <property type="entry name" value="Plipid/glycerol_acylTrfase"/>
</dbReference>
<comment type="subcellular location">
    <subcellularLocation>
        <location evidence="1">Membrane</location>
    </subcellularLocation>
</comment>
<dbReference type="AlphaFoldDB" id="A0AAN5CQ70"/>
<proteinExistence type="inferred from homology"/>
<evidence type="ECO:0000256" key="9">
    <source>
        <dbReference type="ARBA" id="ARBA00023136"/>
    </source>
</evidence>
<keyword evidence="8" id="KW-0443">Lipid metabolism</keyword>
<evidence type="ECO:0000256" key="6">
    <source>
        <dbReference type="ARBA" id="ARBA00022692"/>
    </source>
</evidence>
<dbReference type="PANTHER" id="PTHR23063:SF38">
    <property type="entry name" value="PROTEIN CBG04491"/>
    <property type="match status" value="1"/>
</dbReference>
<dbReference type="EMBL" id="BTRK01000004">
    <property type="protein sequence ID" value="GMR48415.1"/>
    <property type="molecule type" value="Genomic_DNA"/>
</dbReference>
<keyword evidence="11" id="KW-1208">Phospholipid metabolism</keyword>
<dbReference type="PANTHER" id="PTHR23063">
    <property type="entry name" value="PHOSPHOLIPID ACYLTRANSFERASE"/>
    <property type="match status" value="1"/>
</dbReference>
<reference evidence="17" key="1">
    <citation type="submission" date="2022-10" db="EMBL/GenBank/DDBJ databases">
        <title>Genome assembly of Pristionchus species.</title>
        <authorList>
            <person name="Yoshida K."/>
            <person name="Sommer R.J."/>
        </authorList>
    </citation>
    <scope>NUCLEOTIDE SEQUENCE [LARGE SCALE GENOMIC DNA]</scope>
    <source>
        <strain evidence="17">RS5460</strain>
    </source>
</reference>
<dbReference type="InterPro" id="IPR045252">
    <property type="entry name" value="LPCAT1-like"/>
</dbReference>
<dbReference type="CDD" id="cd07991">
    <property type="entry name" value="LPLAT_LPCAT1-like"/>
    <property type="match status" value="1"/>
</dbReference>
<evidence type="ECO:0000256" key="10">
    <source>
        <dbReference type="ARBA" id="ARBA00023209"/>
    </source>
</evidence>
<evidence type="ECO:0000256" key="14">
    <source>
        <dbReference type="SAM" id="Phobius"/>
    </source>
</evidence>
<gene>
    <name evidence="16" type="ORF">PMAYCL1PPCAC_18610</name>
</gene>
<evidence type="ECO:0000313" key="16">
    <source>
        <dbReference type="EMBL" id="GMR48415.1"/>
    </source>
</evidence>
<dbReference type="Proteomes" id="UP001328107">
    <property type="component" value="Unassembled WGS sequence"/>
</dbReference>
<organism evidence="16 17">
    <name type="scientific">Pristionchus mayeri</name>
    <dbReference type="NCBI Taxonomy" id="1317129"/>
    <lineage>
        <taxon>Eukaryota</taxon>
        <taxon>Metazoa</taxon>
        <taxon>Ecdysozoa</taxon>
        <taxon>Nematoda</taxon>
        <taxon>Chromadorea</taxon>
        <taxon>Rhabditida</taxon>
        <taxon>Rhabditina</taxon>
        <taxon>Diplogasteromorpha</taxon>
        <taxon>Diplogasteroidea</taxon>
        <taxon>Neodiplogasteridae</taxon>
        <taxon>Pristionchus</taxon>
    </lineage>
</organism>
<dbReference type="GO" id="GO:0019432">
    <property type="term" value="P:triglyceride biosynthetic process"/>
    <property type="evidence" value="ECO:0007669"/>
    <property type="project" value="TreeGrafter"/>
</dbReference>
<keyword evidence="4" id="KW-0444">Lipid biosynthesis</keyword>
<keyword evidence="9 14" id="KW-0472">Membrane</keyword>
<evidence type="ECO:0000256" key="3">
    <source>
        <dbReference type="ARBA" id="ARBA00008655"/>
    </source>
</evidence>
<keyword evidence="7 14" id="KW-1133">Transmembrane helix</keyword>
<evidence type="ECO:0000256" key="5">
    <source>
        <dbReference type="ARBA" id="ARBA00022679"/>
    </source>
</evidence>
<keyword evidence="5" id="KW-0808">Transferase</keyword>
<dbReference type="GO" id="GO:0016020">
    <property type="term" value="C:membrane"/>
    <property type="evidence" value="ECO:0007669"/>
    <property type="project" value="UniProtKB-SubCell"/>
</dbReference>
<comment type="pathway">
    <text evidence="13">Phospholipid metabolism.</text>
</comment>
<evidence type="ECO:0000256" key="2">
    <source>
        <dbReference type="ARBA" id="ARBA00005189"/>
    </source>
</evidence>
<feature type="transmembrane region" description="Helical" evidence="14">
    <location>
        <begin position="12"/>
        <end position="30"/>
    </location>
</feature>
<feature type="transmembrane region" description="Helical" evidence="14">
    <location>
        <begin position="173"/>
        <end position="192"/>
    </location>
</feature>